<feature type="transmembrane region" description="Helical" evidence="5">
    <location>
        <begin position="249"/>
        <end position="272"/>
    </location>
</feature>
<name>A0AAE4CLL3_9ACTN</name>
<dbReference type="InterPro" id="IPR011701">
    <property type="entry name" value="MFS"/>
</dbReference>
<dbReference type="Pfam" id="PF07690">
    <property type="entry name" value="MFS_1"/>
    <property type="match status" value="1"/>
</dbReference>
<feature type="domain" description="Major facilitator superfamily (MFS) profile" evidence="6">
    <location>
        <begin position="11"/>
        <end position="404"/>
    </location>
</feature>
<evidence type="ECO:0000256" key="4">
    <source>
        <dbReference type="ARBA" id="ARBA00023136"/>
    </source>
</evidence>
<sequence length="412" mass="41988">MNRLGMRRRGVWLLVAIAVLALNMRPPFTAPGALLPDIAADLDMSTTLAGLLPTLPVVCLGVFALAAPPLRSRWGDEGVIAVCVPLLVVGSLLRAGPSVATLFGGTIVVGAAVGIANVALPALIKREFPNRVTQVTSLYTVFLTLGSSIAAATAVPIMQAAGGNWRVPLVVLAGLGVVTGLVWLPQWRSALGRSAPGRSRNGSAVPSSSAGSLVRSPLAWQVTAFMGLQSLLAYVVFGWMPTLLQDRGLGATAAGLALSLSTLVQAVGAMCLPLLVGRRTDQRLPAIGLLALTAVGLLGIFVAPLSWTWLASVVLGFGMGALFGLALSVIGLRAGDAATASRLSGMAQAVGYLLAALGPLLVGVLHDVSGGWIVPLCLLLMVCLSGSVAALGAGRPLHVGEEAPQAEQPAAQ</sequence>
<dbReference type="Gene3D" id="1.20.1250.20">
    <property type="entry name" value="MFS general substrate transporter like domains"/>
    <property type="match status" value="1"/>
</dbReference>
<evidence type="ECO:0000256" key="2">
    <source>
        <dbReference type="ARBA" id="ARBA00022692"/>
    </source>
</evidence>
<evidence type="ECO:0000259" key="6">
    <source>
        <dbReference type="PROSITE" id="PS50850"/>
    </source>
</evidence>
<evidence type="ECO:0000256" key="1">
    <source>
        <dbReference type="ARBA" id="ARBA00004651"/>
    </source>
</evidence>
<dbReference type="GO" id="GO:0022857">
    <property type="term" value="F:transmembrane transporter activity"/>
    <property type="evidence" value="ECO:0007669"/>
    <property type="project" value="InterPro"/>
</dbReference>
<dbReference type="GO" id="GO:0005886">
    <property type="term" value="C:plasma membrane"/>
    <property type="evidence" value="ECO:0007669"/>
    <property type="project" value="UniProtKB-SubCell"/>
</dbReference>
<comment type="caution">
    <text evidence="7">The sequence shown here is derived from an EMBL/GenBank/DDBJ whole genome shotgun (WGS) entry which is preliminary data.</text>
</comment>
<feature type="transmembrane region" description="Helical" evidence="5">
    <location>
        <begin position="218"/>
        <end position="237"/>
    </location>
</feature>
<keyword evidence="3 5" id="KW-1133">Transmembrane helix</keyword>
<keyword evidence="2 5" id="KW-0812">Transmembrane</keyword>
<accession>A0AAE4CLL3</accession>
<comment type="subcellular location">
    <subcellularLocation>
        <location evidence="1">Cell membrane</location>
        <topology evidence="1">Multi-pass membrane protein</topology>
    </subcellularLocation>
</comment>
<dbReference type="AlphaFoldDB" id="A0AAE4CLL3"/>
<feature type="transmembrane region" description="Helical" evidence="5">
    <location>
        <begin position="136"/>
        <end position="159"/>
    </location>
</feature>
<feature type="transmembrane region" description="Helical" evidence="5">
    <location>
        <begin position="48"/>
        <end position="67"/>
    </location>
</feature>
<dbReference type="InterPro" id="IPR020846">
    <property type="entry name" value="MFS_dom"/>
</dbReference>
<organism evidence="7 8">
    <name type="scientific">Haloactinomyces albus</name>
    <dbReference type="NCBI Taxonomy" id="1352928"/>
    <lineage>
        <taxon>Bacteria</taxon>
        <taxon>Bacillati</taxon>
        <taxon>Actinomycetota</taxon>
        <taxon>Actinomycetes</taxon>
        <taxon>Actinopolysporales</taxon>
        <taxon>Actinopolysporaceae</taxon>
        <taxon>Haloactinomyces</taxon>
    </lineage>
</organism>
<keyword evidence="4 5" id="KW-0472">Membrane</keyword>
<feature type="transmembrane region" description="Helical" evidence="5">
    <location>
        <begin position="102"/>
        <end position="124"/>
    </location>
</feature>
<dbReference type="CDD" id="cd17339">
    <property type="entry name" value="MFS_NIMT_CynX_like"/>
    <property type="match status" value="1"/>
</dbReference>
<keyword evidence="8" id="KW-1185">Reference proteome</keyword>
<dbReference type="PANTHER" id="PTHR23523">
    <property type="match status" value="1"/>
</dbReference>
<feature type="transmembrane region" description="Helical" evidence="5">
    <location>
        <begin position="79"/>
        <end position="96"/>
    </location>
</feature>
<feature type="transmembrane region" description="Helical" evidence="5">
    <location>
        <begin position="284"/>
        <end position="303"/>
    </location>
</feature>
<dbReference type="PROSITE" id="PS50850">
    <property type="entry name" value="MFS"/>
    <property type="match status" value="1"/>
</dbReference>
<evidence type="ECO:0000256" key="5">
    <source>
        <dbReference type="SAM" id="Phobius"/>
    </source>
</evidence>
<dbReference type="PANTHER" id="PTHR23523:SF2">
    <property type="entry name" value="2-NITROIMIDAZOLE TRANSPORTER"/>
    <property type="match status" value="1"/>
</dbReference>
<reference evidence="7" key="1">
    <citation type="submission" date="2023-07" db="EMBL/GenBank/DDBJ databases">
        <title>Sequencing the genomes of 1000 actinobacteria strains.</title>
        <authorList>
            <person name="Klenk H.-P."/>
        </authorList>
    </citation>
    <scope>NUCLEOTIDE SEQUENCE</scope>
    <source>
        <strain evidence="7">DSM 45977</strain>
    </source>
</reference>
<protein>
    <submittedName>
        <fullName evidence="7">CP family cyanate transporter-like MFS transporter</fullName>
    </submittedName>
</protein>
<dbReference type="InterPro" id="IPR052524">
    <property type="entry name" value="MFS_Cyanate_Porter"/>
</dbReference>
<dbReference type="RefSeq" id="WP_310273058.1">
    <property type="nucleotide sequence ID" value="NZ_JAVDXW010000001.1"/>
</dbReference>
<dbReference type="Proteomes" id="UP001180845">
    <property type="component" value="Unassembled WGS sequence"/>
</dbReference>
<dbReference type="SUPFAM" id="SSF103473">
    <property type="entry name" value="MFS general substrate transporter"/>
    <property type="match status" value="1"/>
</dbReference>
<feature type="transmembrane region" description="Helical" evidence="5">
    <location>
        <begin position="165"/>
        <end position="184"/>
    </location>
</feature>
<feature type="transmembrane region" description="Helical" evidence="5">
    <location>
        <begin position="309"/>
        <end position="334"/>
    </location>
</feature>
<feature type="transmembrane region" description="Helical" evidence="5">
    <location>
        <begin position="372"/>
        <end position="393"/>
    </location>
</feature>
<dbReference type="InterPro" id="IPR036259">
    <property type="entry name" value="MFS_trans_sf"/>
</dbReference>
<feature type="transmembrane region" description="Helical" evidence="5">
    <location>
        <begin position="346"/>
        <end position="366"/>
    </location>
</feature>
<proteinExistence type="predicted"/>
<evidence type="ECO:0000256" key="3">
    <source>
        <dbReference type="ARBA" id="ARBA00022989"/>
    </source>
</evidence>
<evidence type="ECO:0000313" key="8">
    <source>
        <dbReference type="Proteomes" id="UP001180845"/>
    </source>
</evidence>
<evidence type="ECO:0000313" key="7">
    <source>
        <dbReference type="EMBL" id="MDR7301959.1"/>
    </source>
</evidence>
<dbReference type="EMBL" id="JAVDXW010000001">
    <property type="protein sequence ID" value="MDR7301959.1"/>
    <property type="molecule type" value="Genomic_DNA"/>
</dbReference>
<gene>
    <name evidence="7" type="ORF">JOF55_002140</name>
</gene>